<feature type="domain" description="NAD-dependent epimerase/dehydratase" evidence="2">
    <location>
        <begin position="4"/>
        <end position="238"/>
    </location>
</feature>
<proteinExistence type="inferred from homology"/>
<dbReference type="SUPFAM" id="SSF51735">
    <property type="entry name" value="NAD(P)-binding Rossmann-fold domains"/>
    <property type="match status" value="1"/>
</dbReference>
<accession>A0A382ACG9</accession>
<gene>
    <name evidence="3" type="ORF">METZ01_LOCUS152089</name>
</gene>
<evidence type="ECO:0000313" key="3">
    <source>
        <dbReference type="EMBL" id="SVA99235.1"/>
    </source>
</evidence>
<protein>
    <recommendedName>
        <fullName evidence="2">NAD-dependent epimerase/dehydratase domain-containing protein</fullName>
    </recommendedName>
</protein>
<dbReference type="Gene3D" id="3.90.25.10">
    <property type="entry name" value="UDP-galactose 4-epimerase, domain 1"/>
    <property type="match status" value="1"/>
</dbReference>
<dbReference type="Gene3D" id="3.40.50.720">
    <property type="entry name" value="NAD(P)-binding Rossmann-like Domain"/>
    <property type="match status" value="1"/>
</dbReference>
<dbReference type="InterPro" id="IPR036291">
    <property type="entry name" value="NAD(P)-bd_dom_sf"/>
</dbReference>
<name>A0A382ACG9_9ZZZZ</name>
<dbReference type="AlphaFoldDB" id="A0A382ACG9"/>
<dbReference type="PANTHER" id="PTHR43000">
    <property type="entry name" value="DTDP-D-GLUCOSE 4,6-DEHYDRATASE-RELATED"/>
    <property type="match status" value="1"/>
</dbReference>
<dbReference type="PRINTS" id="PR01713">
    <property type="entry name" value="NUCEPIMERASE"/>
</dbReference>
<dbReference type="EMBL" id="UINC01024817">
    <property type="protein sequence ID" value="SVA99235.1"/>
    <property type="molecule type" value="Genomic_DNA"/>
</dbReference>
<evidence type="ECO:0000259" key="2">
    <source>
        <dbReference type="Pfam" id="PF01370"/>
    </source>
</evidence>
<organism evidence="3">
    <name type="scientific">marine metagenome</name>
    <dbReference type="NCBI Taxonomy" id="408172"/>
    <lineage>
        <taxon>unclassified sequences</taxon>
        <taxon>metagenomes</taxon>
        <taxon>ecological metagenomes</taxon>
    </lineage>
</organism>
<evidence type="ECO:0000256" key="1">
    <source>
        <dbReference type="ARBA" id="ARBA00007637"/>
    </source>
</evidence>
<comment type="similarity">
    <text evidence="1">Belongs to the NAD(P)-dependent epimerase/dehydratase family.</text>
</comment>
<reference evidence="3" key="1">
    <citation type="submission" date="2018-05" db="EMBL/GenBank/DDBJ databases">
        <authorList>
            <person name="Lanie J.A."/>
            <person name="Ng W.-L."/>
            <person name="Kazmierczak K.M."/>
            <person name="Andrzejewski T.M."/>
            <person name="Davidsen T.M."/>
            <person name="Wayne K.J."/>
            <person name="Tettelin H."/>
            <person name="Glass J.I."/>
            <person name="Rusch D."/>
            <person name="Podicherti R."/>
            <person name="Tsui H.-C.T."/>
            <person name="Winkler M.E."/>
        </authorList>
    </citation>
    <scope>NUCLEOTIDE SEQUENCE</scope>
</reference>
<dbReference type="InterPro" id="IPR001509">
    <property type="entry name" value="Epimerase_deHydtase"/>
</dbReference>
<dbReference type="Pfam" id="PF01370">
    <property type="entry name" value="Epimerase"/>
    <property type="match status" value="1"/>
</dbReference>
<sequence length="302" mass="32637">MKFLVTGGAGFIGRHLVAKLLHDEHNITIFDNFSSSSKNDISHLLENGADLVTGDILDYGLLLKSMANHDFVIHLAAQTNILQSITDPETTIDIIVEGTVNVLKSCVKTNVKGLVSTSSAAVYGNSPDAPISENSQLSPVSSYGASKLVTEYNLQAFSRSFGLNCISLRLFNVYGNGQSSETVVIRKFLKNISKDLPLEIFGDGTQTRDFVHISDVIQAFSCAIKNIEAKRGEVYNIGSGKSTSINELASLLISSKGKDLQIIHKPEIQGEIKFSKANISLAKTDINYSPEVSLRDGLASLV</sequence>